<evidence type="ECO:0000259" key="7">
    <source>
        <dbReference type="Pfam" id="PF10475"/>
    </source>
</evidence>
<proteinExistence type="predicted"/>
<evidence type="ECO:0000313" key="8">
    <source>
        <dbReference type="EMBL" id="GAQ82882.1"/>
    </source>
</evidence>
<feature type="compositionally biased region" description="Low complexity" evidence="5">
    <location>
        <begin position="706"/>
        <end position="720"/>
    </location>
</feature>
<reference evidence="8 9" key="1">
    <citation type="journal article" date="2014" name="Nat. Commun.">
        <title>Klebsormidium flaccidum genome reveals primary factors for plant terrestrial adaptation.</title>
        <authorList>
            <person name="Hori K."/>
            <person name="Maruyama F."/>
            <person name="Fujisawa T."/>
            <person name="Togashi T."/>
            <person name="Yamamoto N."/>
            <person name="Seo M."/>
            <person name="Sato S."/>
            <person name="Yamada T."/>
            <person name="Mori H."/>
            <person name="Tajima N."/>
            <person name="Moriyama T."/>
            <person name="Ikeuchi M."/>
            <person name="Watanabe M."/>
            <person name="Wada H."/>
            <person name="Kobayashi K."/>
            <person name="Saito M."/>
            <person name="Masuda T."/>
            <person name="Sasaki-Sekimoto Y."/>
            <person name="Mashiguchi K."/>
            <person name="Awai K."/>
            <person name="Shimojima M."/>
            <person name="Masuda S."/>
            <person name="Iwai M."/>
            <person name="Nobusawa T."/>
            <person name="Narise T."/>
            <person name="Kondo S."/>
            <person name="Saito H."/>
            <person name="Sato R."/>
            <person name="Murakawa M."/>
            <person name="Ihara Y."/>
            <person name="Oshima-Yamada Y."/>
            <person name="Ohtaka K."/>
            <person name="Satoh M."/>
            <person name="Sonobe K."/>
            <person name="Ishii M."/>
            <person name="Ohtani R."/>
            <person name="Kanamori-Sato M."/>
            <person name="Honoki R."/>
            <person name="Miyazaki D."/>
            <person name="Mochizuki H."/>
            <person name="Umetsu J."/>
            <person name="Higashi K."/>
            <person name="Shibata D."/>
            <person name="Kamiya Y."/>
            <person name="Sato N."/>
            <person name="Nakamura Y."/>
            <person name="Tabata S."/>
            <person name="Ida S."/>
            <person name="Kurokawa K."/>
            <person name="Ohta H."/>
        </authorList>
    </citation>
    <scope>NUCLEOTIDE SEQUENCE [LARGE SCALE GENOMIC DNA]</scope>
    <source>
        <strain evidence="8 9">NIES-2285</strain>
    </source>
</reference>
<evidence type="ECO:0000313" key="9">
    <source>
        <dbReference type="Proteomes" id="UP000054558"/>
    </source>
</evidence>
<dbReference type="Pfam" id="PF10474">
    <property type="entry name" value="Syndetin_C"/>
    <property type="match status" value="1"/>
</dbReference>
<dbReference type="PANTHER" id="PTHR13258:SF0">
    <property type="entry name" value="SYNDETIN"/>
    <property type="match status" value="1"/>
</dbReference>
<dbReference type="Proteomes" id="UP000054558">
    <property type="component" value="Unassembled WGS sequence"/>
</dbReference>
<protein>
    <submittedName>
        <fullName evidence="8">Uncharacterized protein</fullName>
    </submittedName>
</protein>
<organism evidence="8 9">
    <name type="scientific">Klebsormidium nitens</name>
    <name type="common">Green alga</name>
    <name type="synonym">Ulothrix nitens</name>
    <dbReference type="NCBI Taxonomy" id="105231"/>
    <lineage>
        <taxon>Eukaryota</taxon>
        <taxon>Viridiplantae</taxon>
        <taxon>Streptophyta</taxon>
        <taxon>Klebsormidiophyceae</taxon>
        <taxon>Klebsormidiales</taxon>
        <taxon>Klebsormidiaceae</taxon>
        <taxon>Klebsormidium</taxon>
    </lineage>
</organism>
<name>A0A1Y1HYR9_KLENI</name>
<evidence type="ECO:0000259" key="6">
    <source>
        <dbReference type="Pfam" id="PF10474"/>
    </source>
</evidence>
<keyword evidence="1" id="KW-0813">Transport</keyword>
<keyword evidence="2" id="KW-0653">Protein transport</keyword>
<dbReference type="EMBL" id="DF237077">
    <property type="protein sequence ID" value="GAQ82882.1"/>
    <property type="molecule type" value="Genomic_DNA"/>
</dbReference>
<dbReference type="GO" id="GO:0032456">
    <property type="term" value="P:endocytic recycling"/>
    <property type="evidence" value="ECO:0000318"/>
    <property type="project" value="GO_Central"/>
</dbReference>
<evidence type="ECO:0000256" key="4">
    <source>
        <dbReference type="SAM" id="Coils"/>
    </source>
</evidence>
<feature type="region of interest" description="Disordered" evidence="5">
    <location>
        <begin position="702"/>
        <end position="770"/>
    </location>
</feature>
<dbReference type="GO" id="GO:0005829">
    <property type="term" value="C:cytosol"/>
    <property type="evidence" value="ECO:0007669"/>
    <property type="project" value="GOC"/>
</dbReference>
<dbReference type="GO" id="GO:0000149">
    <property type="term" value="F:SNARE binding"/>
    <property type="evidence" value="ECO:0000318"/>
    <property type="project" value="GO_Central"/>
</dbReference>
<dbReference type="OMA" id="MAKVKWD"/>
<dbReference type="GO" id="GO:0015031">
    <property type="term" value="P:protein transport"/>
    <property type="evidence" value="ECO:0007669"/>
    <property type="project" value="UniProtKB-KW"/>
</dbReference>
<accession>A0A1Y1HYR9</accession>
<evidence type="ECO:0000256" key="1">
    <source>
        <dbReference type="ARBA" id="ARBA00022448"/>
    </source>
</evidence>
<dbReference type="InterPro" id="IPR040047">
    <property type="entry name" value="VPS50"/>
</dbReference>
<keyword evidence="3 4" id="KW-0175">Coiled coil</keyword>
<evidence type="ECO:0000256" key="5">
    <source>
        <dbReference type="SAM" id="MobiDB-lite"/>
    </source>
</evidence>
<gene>
    <name evidence="8" type="ORF">KFL_001280020</name>
</gene>
<dbReference type="Pfam" id="PF10475">
    <property type="entry name" value="Vps54_N"/>
    <property type="match status" value="1"/>
</dbReference>
<keyword evidence="9" id="KW-1185">Reference proteome</keyword>
<dbReference type="OrthoDB" id="10263345at2759"/>
<feature type="compositionally biased region" description="Basic and acidic residues" evidence="5">
    <location>
        <begin position="437"/>
        <end position="450"/>
    </location>
</feature>
<feature type="coiled-coil region" evidence="4">
    <location>
        <begin position="957"/>
        <end position="984"/>
    </location>
</feature>
<feature type="compositionally biased region" description="Acidic residues" evidence="5">
    <location>
        <begin position="723"/>
        <end position="740"/>
    </location>
</feature>
<feature type="region of interest" description="Disordered" evidence="5">
    <location>
        <begin position="52"/>
        <end position="77"/>
    </location>
</feature>
<dbReference type="InterPro" id="IPR019514">
    <property type="entry name" value="Syndetin_C"/>
</dbReference>
<feature type="region of interest" description="Disordered" evidence="5">
    <location>
        <begin position="387"/>
        <end position="504"/>
    </location>
</feature>
<feature type="compositionally biased region" description="Basic and acidic residues" evidence="5">
    <location>
        <begin position="409"/>
        <end position="428"/>
    </location>
</feature>
<dbReference type="PANTHER" id="PTHR13258">
    <property type="entry name" value="SYNDETIN"/>
    <property type="match status" value="1"/>
</dbReference>
<feature type="domain" description="Syndetin C-terminal" evidence="6">
    <location>
        <begin position="897"/>
        <end position="1127"/>
    </location>
</feature>
<dbReference type="InterPro" id="IPR019515">
    <property type="entry name" value="VPS54_N"/>
</dbReference>
<dbReference type="GO" id="GO:1990745">
    <property type="term" value="C:EARP complex"/>
    <property type="evidence" value="ECO:0000318"/>
    <property type="project" value="GO_Central"/>
</dbReference>
<feature type="domain" description="Vacuolar protein sorting-associated protein 54 N-terminal" evidence="7">
    <location>
        <begin position="80"/>
        <end position="376"/>
    </location>
</feature>
<dbReference type="GO" id="GO:0042147">
    <property type="term" value="P:retrograde transport, endosome to Golgi"/>
    <property type="evidence" value="ECO:0007669"/>
    <property type="project" value="InterPro"/>
</dbReference>
<evidence type="ECO:0000256" key="3">
    <source>
        <dbReference type="ARBA" id="ARBA00023054"/>
    </source>
</evidence>
<dbReference type="STRING" id="105231.A0A1Y1HYR9"/>
<evidence type="ECO:0000256" key="2">
    <source>
        <dbReference type="ARBA" id="ARBA00022927"/>
    </source>
</evidence>
<sequence length="1132" mass="123921">MDVNLKDVGKKFFQQVTSVGLPHGRPKVPKSALAAAALAERVMATPPHEKLALTEPPSEYSSKPDMAAAAGARPRGHKPEELDANFYEKDFDPILALLQELPSEGPDSGYFRERVKKRMDQLDVVNEHLSKQVMRHHDEMVQGMSLVGELERDLQVAKIISKNGRRSLSSAMKEVNSDLVVTANVKRKQILLDMLPILLRMQSITDIKARLQGTIDEGNYAKALRMCSECLVVIDACKELTAIQDMTDSIEDALKITVEKVDAALMEACKSFDTKAYAKVVDAYAVMDDPTTLSDKIQTYFAQHIVSITHDVLKSYVFLPDPNQEPEDPASIAKKARLPYNDLSAQLTEPQFRSCLQKTLEVLYDLLCTYQQMITWQHPKLVEQADGRPSLLNGKGHRRQGSAGTLSPPREHPSSPPSDPERQNRGKEASTSQSSGHLDDLHSGRPDSPSRHGSILGENSTLAKRSGSAGSLEEANGVTDADGHAALPAVTGGVPNQLRRQTTEGVRKALERGRKTVWELAARRVAALLSADAVCSSTPHHFLQSLDWTNKFILAGEAFSGTEAHGLRARVSKQSEKYFKTFHRQNLEVLRMVLEKEQWNRLPQSALKAVSLAGLTGGGGQAPPAPGSFSTDHSKTDSPPHGNATASEAGGNPAENGHVRTFAEWMVAGNPFAVIRRDGSIGGAQLERSAAAALTPRLSNGDAAVSSQHASAAPGAASPAHTDDEDEDVNEELLADYIDEDSQRPSARAARRSSGPGKPGRRISDDGEEGPCLTGSSISVLRYMDKYARLMQILQPISVEVFKGMCQLFELYIFTLFRLFGQREAFQTQKAGESSSLLTPRLRSTLVRIAQGLEEFRSKTAAASASSAAAAAVAAVTSGAPGSLLADLAAAPTGTKFSLQERVVAVESVLFLAEQFRRSRGRFQALLPQSSAGTTEHFYARTIDAVPDLREHIYKTLARLLLNVQAYTDKIANARWELKELGMEHNAHVDQILSDYRQLTIKIPQAKVSKEVQELLFEYATDGIGEALVEGFSRVKRCTNEGRALMSLDLQVLLNGLQNLSPTKTKPNMQIVDNYIKAFYVPETEFLHWARTHPEYSKAQIVAIVNLVATMNNWKRKTRVDLVEKIESGELG</sequence>
<feature type="compositionally biased region" description="Low complexity" evidence="5">
    <location>
        <begin position="746"/>
        <end position="756"/>
    </location>
</feature>
<dbReference type="AlphaFoldDB" id="A0A1Y1HYR9"/>
<feature type="region of interest" description="Disordered" evidence="5">
    <location>
        <begin position="615"/>
        <end position="656"/>
    </location>
</feature>